<organism evidence="2 3">
    <name type="scientific">Lederbergia ruris</name>
    <dbReference type="NCBI Taxonomy" id="217495"/>
    <lineage>
        <taxon>Bacteria</taxon>
        <taxon>Bacillati</taxon>
        <taxon>Bacillota</taxon>
        <taxon>Bacilli</taxon>
        <taxon>Bacillales</taxon>
        <taxon>Bacillaceae</taxon>
        <taxon>Lederbergia</taxon>
    </lineage>
</organism>
<dbReference type="InterPro" id="IPR048147">
    <property type="entry name" value="CBO0543-like"/>
</dbReference>
<proteinExistence type="predicted"/>
<protein>
    <submittedName>
        <fullName evidence="2">Uncharacterized protein</fullName>
    </submittedName>
</protein>
<feature type="transmembrane region" description="Helical" evidence="1">
    <location>
        <begin position="61"/>
        <end position="81"/>
    </location>
</feature>
<feature type="transmembrane region" description="Helical" evidence="1">
    <location>
        <begin position="125"/>
        <end position="143"/>
    </location>
</feature>
<keyword evidence="1" id="KW-0472">Membrane</keyword>
<evidence type="ECO:0000313" key="3">
    <source>
        <dbReference type="Proteomes" id="UP000679950"/>
    </source>
</evidence>
<keyword evidence="1" id="KW-1133">Transmembrane helix</keyword>
<dbReference type="NCBIfam" id="NF041644">
    <property type="entry name" value="CBO0543_fam"/>
    <property type="match status" value="1"/>
</dbReference>
<keyword evidence="1" id="KW-0812">Transmembrane</keyword>
<dbReference type="EMBL" id="BORB01000038">
    <property type="protein sequence ID" value="GIN59202.1"/>
    <property type="molecule type" value="Genomic_DNA"/>
</dbReference>
<reference evidence="2 3" key="1">
    <citation type="submission" date="2021-03" db="EMBL/GenBank/DDBJ databases">
        <title>Antimicrobial resistance genes in bacteria isolated from Japanese honey, and their potential for conferring macrolide and lincosamide resistance in the American foulbrood pathogen Paenibacillus larvae.</title>
        <authorList>
            <person name="Okamoto M."/>
            <person name="Kumagai M."/>
            <person name="Kanamori H."/>
            <person name="Takamatsu D."/>
        </authorList>
    </citation>
    <scope>NUCLEOTIDE SEQUENCE [LARGE SCALE GENOMIC DNA]</scope>
    <source>
        <strain evidence="2 3">J8TS2</strain>
    </source>
</reference>
<sequence>MLGMLIAIFVFNFVAFSKVRNLSVNQIVHITVFTIAFQTFADLYLDLKYHGYWYYSKGVDFLSIPTLTMIIPPVNVMFLNWYPLKRPLMKQALYIICWTIPLLMYETLALLPAPWGYFHYGWWKLWYSAIVDPILLVILVLYYKWILKIEKNQAN</sequence>
<feature type="transmembrane region" description="Helical" evidence="1">
    <location>
        <begin position="93"/>
        <end position="113"/>
    </location>
</feature>
<evidence type="ECO:0000313" key="2">
    <source>
        <dbReference type="EMBL" id="GIN59202.1"/>
    </source>
</evidence>
<gene>
    <name evidence="2" type="ORF">J8TS2_35210</name>
</gene>
<accession>A0ABQ4KMP2</accession>
<dbReference type="Proteomes" id="UP000679950">
    <property type="component" value="Unassembled WGS sequence"/>
</dbReference>
<name>A0ABQ4KMP2_9BACI</name>
<keyword evidence="3" id="KW-1185">Reference proteome</keyword>
<feature type="transmembrane region" description="Helical" evidence="1">
    <location>
        <begin position="21"/>
        <end position="41"/>
    </location>
</feature>
<comment type="caution">
    <text evidence="2">The sequence shown here is derived from an EMBL/GenBank/DDBJ whole genome shotgun (WGS) entry which is preliminary data.</text>
</comment>
<evidence type="ECO:0000256" key="1">
    <source>
        <dbReference type="SAM" id="Phobius"/>
    </source>
</evidence>